<gene>
    <name evidence="1" type="ORF">TIRI35C_0253</name>
</gene>
<keyword evidence="2" id="KW-1185">Reference proteome</keyword>
<dbReference type="GeneID" id="58917983"/>
<evidence type="ECO:0000313" key="2">
    <source>
        <dbReference type="Proteomes" id="UP000516304"/>
    </source>
</evidence>
<dbReference type="RefSeq" id="WP_246454639.1">
    <property type="nucleotide sequence ID" value="NZ_LR881183.1"/>
</dbReference>
<dbReference type="AlphaFoldDB" id="A0A7G2D6Z9"/>
<dbReference type="EMBL" id="LR881183">
    <property type="protein sequence ID" value="CAD5243407.1"/>
    <property type="molecule type" value="Genomic_DNA"/>
</dbReference>
<proteinExistence type="predicted"/>
<sequence>MRRRGQMFSLDAMLSLVMVVMILGMVSTTSTALKGEITTMVGWYERSNVGDDILDILVKTPGDPEDWEADPSTLIHLGLENPSYPDTIDFKKVEALNNAYLDNDDALKGALINLSMGRDFSLGLFLTKIEISGDVTVIPPNTEGSVDVEAESQVSISQTNGFAFGRPVIAEWMNPERSDEEGTGNIDHVINITAGESFVFKLTSDNTNVRVIVHEPGSGQPSRYDIPSGVVVHIDVDTGYLLIGWTKLSDGTYKIWIPYKPGNPVWTTWSGTIWWGQQGGVSSSDLNIRYVYATEVTHADYNITLINGEFVNDADEIKASMDRSPWVTYSERRVPISKLVYSSQYTVAPSSLPEELYVGTIYNPIPEYMSLKVQFDNPGYIVMVAWLRGTNVSGYSVMAAYRGQSDPIMRAIINQTINGNTIVKYYSSQSPDYIIIPWKDFLTTIKPGENLDVYVWVYKMSNVDSLTVTDLSGLNTLMKPQTSLAVLRLRVWDEP</sequence>
<reference evidence="1 2" key="1">
    <citation type="submission" date="2020-09" db="EMBL/GenBank/DDBJ databases">
        <authorList>
            <person name="Courtine D."/>
        </authorList>
    </citation>
    <scope>NUCLEOTIDE SEQUENCE [LARGE SCALE GENOMIC DNA]</scope>
    <source>
        <strain evidence="1 2">IRI35c</strain>
    </source>
</reference>
<accession>A0A7G2D6Z9</accession>
<evidence type="ECO:0000313" key="1">
    <source>
        <dbReference type="EMBL" id="CAD5243407.1"/>
    </source>
</evidence>
<protein>
    <submittedName>
        <fullName evidence="1">Uncharacterized protein</fullName>
    </submittedName>
</protein>
<name>A0A7G2D6Z9_9EURY</name>
<organism evidence="1 2">
    <name type="scientific">Thermococcus camini</name>
    <dbReference type="NCBI Taxonomy" id="2016373"/>
    <lineage>
        <taxon>Archaea</taxon>
        <taxon>Methanobacteriati</taxon>
        <taxon>Methanobacteriota</taxon>
        <taxon>Thermococci</taxon>
        <taxon>Thermococcales</taxon>
        <taxon>Thermococcaceae</taxon>
        <taxon>Thermococcus</taxon>
    </lineage>
</organism>
<dbReference type="Proteomes" id="UP000516304">
    <property type="component" value="Chromosome TIRI35C"/>
</dbReference>
<dbReference type="KEGG" id="tcq:TIRI35C_0253"/>